<dbReference type="NCBIfam" id="NF038050">
    <property type="entry name" value="NrtS"/>
    <property type="match status" value="1"/>
</dbReference>
<keyword evidence="3" id="KW-1185">Reference proteome</keyword>
<dbReference type="AlphaFoldDB" id="A0A8J3G1K0"/>
<reference evidence="2" key="1">
    <citation type="journal article" date="2014" name="Int. J. Syst. Evol. Microbiol.">
        <title>Complete genome sequence of Corynebacterium casei LMG S-19264T (=DSM 44701T), isolated from a smear-ripened cheese.</title>
        <authorList>
            <consortium name="US DOE Joint Genome Institute (JGI-PGF)"/>
            <person name="Walter F."/>
            <person name="Albersmeier A."/>
            <person name="Kalinowski J."/>
            <person name="Ruckert C."/>
        </authorList>
    </citation>
    <scope>NUCLEOTIDE SEQUENCE</scope>
    <source>
        <strain evidence="2">KCTC 32513</strain>
    </source>
</reference>
<keyword evidence="1" id="KW-0472">Membrane</keyword>
<organism evidence="2 3">
    <name type="scientific">Algimonas arctica</name>
    <dbReference type="NCBI Taxonomy" id="1479486"/>
    <lineage>
        <taxon>Bacteria</taxon>
        <taxon>Pseudomonadati</taxon>
        <taxon>Pseudomonadota</taxon>
        <taxon>Alphaproteobacteria</taxon>
        <taxon>Maricaulales</taxon>
        <taxon>Robiginitomaculaceae</taxon>
        <taxon>Algimonas</taxon>
    </lineage>
</organism>
<comment type="caution">
    <text evidence="2">The sequence shown here is derived from an EMBL/GenBank/DDBJ whole genome shotgun (WGS) entry which is preliminary data.</text>
</comment>
<proteinExistence type="predicted"/>
<keyword evidence="1" id="KW-1133">Transmembrane helix</keyword>
<keyword evidence="1" id="KW-0812">Transmembrane</keyword>
<feature type="transmembrane region" description="Helical" evidence="1">
    <location>
        <begin position="6"/>
        <end position="23"/>
    </location>
</feature>
<protein>
    <recommendedName>
        <fullName evidence="4">Dihydrolipoamide dehydrogenase</fullName>
    </recommendedName>
</protein>
<dbReference type="EMBL" id="BMZH01000002">
    <property type="protein sequence ID" value="GHA87337.1"/>
    <property type="molecule type" value="Genomic_DNA"/>
</dbReference>
<reference evidence="2" key="2">
    <citation type="submission" date="2020-09" db="EMBL/GenBank/DDBJ databases">
        <authorList>
            <person name="Sun Q."/>
            <person name="Kim S."/>
        </authorList>
    </citation>
    <scope>NUCLEOTIDE SEQUENCE</scope>
    <source>
        <strain evidence="2">KCTC 32513</strain>
    </source>
</reference>
<evidence type="ECO:0000313" key="3">
    <source>
        <dbReference type="Proteomes" id="UP000634004"/>
    </source>
</evidence>
<accession>A0A8J3G1K0</accession>
<feature type="transmembrane region" description="Helical" evidence="1">
    <location>
        <begin position="35"/>
        <end position="56"/>
    </location>
</feature>
<evidence type="ECO:0008006" key="4">
    <source>
        <dbReference type="Google" id="ProtNLM"/>
    </source>
</evidence>
<dbReference type="Proteomes" id="UP000634004">
    <property type="component" value="Unassembled WGS sequence"/>
</dbReference>
<sequence>MFRITLNRAIVVALVVGTILILINQYEKIISLERLNIWKTGLSYIVPFCVSAYSSIVERRDTGKRNQFLK</sequence>
<evidence type="ECO:0000256" key="1">
    <source>
        <dbReference type="SAM" id="Phobius"/>
    </source>
</evidence>
<dbReference type="InterPro" id="IPR047700">
    <property type="entry name" value="NrtS-like"/>
</dbReference>
<name>A0A8J3G1K0_9PROT</name>
<evidence type="ECO:0000313" key="2">
    <source>
        <dbReference type="EMBL" id="GHA87337.1"/>
    </source>
</evidence>
<gene>
    <name evidence="2" type="ORF">GCM10009069_08330</name>
</gene>